<dbReference type="RefSeq" id="WP_256532561.1">
    <property type="nucleotide sequence ID" value="NZ_CP101824.1"/>
</dbReference>
<dbReference type="GeneID" id="73901655"/>
<dbReference type="Pfam" id="PF00378">
    <property type="entry name" value="ECH_1"/>
    <property type="match status" value="1"/>
</dbReference>
<dbReference type="AlphaFoldDB" id="A0ABD5NT69"/>
<name>A0ABD5NT69_9EURY</name>
<proteinExistence type="inferred from homology"/>
<accession>A0ABD5NT69</accession>
<comment type="caution">
    <text evidence="3">The sequence shown here is derived from an EMBL/GenBank/DDBJ whole genome shotgun (WGS) entry which is preliminary data.</text>
</comment>
<dbReference type="CDD" id="cd06558">
    <property type="entry name" value="crotonase-like"/>
    <property type="match status" value="1"/>
</dbReference>
<dbReference type="Proteomes" id="UP001595846">
    <property type="component" value="Unassembled WGS sequence"/>
</dbReference>
<sequence length="238" mass="24854">MIETDPGGDGVLEITLNRPAARNALTSPGLEALASAVETADERDDVTVIGLRGGGEAFCAGADLDAVADLDRESGNAFARLGQRVARTIESSETPVVAAIDGPAMGGGLELALACDLRVATPRSTFGEPGVTFGLFGAWGGTVRLPRIVGEGTALDLALSGRTIDAETALDVGLISRIVTDPESVATEVAGNPTETVAVLADRIRDRDELTSQERREATAFGECVERHRDDLRALREE</sequence>
<organism evidence="3 4">
    <name type="scientific">Halovivax cerinus</name>
    <dbReference type="NCBI Taxonomy" id="1487865"/>
    <lineage>
        <taxon>Archaea</taxon>
        <taxon>Methanobacteriati</taxon>
        <taxon>Methanobacteriota</taxon>
        <taxon>Stenosarchaea group</taxon>
        <taxon>Halobacteria</taxon>
        <taxon>Halobacteriales</taxon>
        <taxon>Natrialbaceae</taxon>
        <taxon>Halovivax</taxon>
    </lineage>
</organism>
<dbReference type="InterPro" id="IPR029045">
    <property type="entry name" value="ClpP/crotonase-like_dom_sf"/>
</dbReference>
<comment type="similarity">
    <text evidence="1 2">Belongs to the enoyl-CoA hydratase/isomerase family.</text>
</comment>
<evidence type="ECO:0000256" key="1">
    <source>
        <dbReference type="ARBA" id="ARBA00005254"/>
    </source>
</evidence>
<protein>
    <submittedName>
        <fullName evidence="3">Enoyl-CoA hydratase/isomerase family protein</fullName>
    </submittedName>
</protein>
<evidence type="ECO:0000256" key="2">
    <source>
        <dbReference type="RuleBase" id="RU003707"/>
    </source>
</evidence>
<reference evidence="3 4" key="1">
    <citation type="journal article" date="2019" name="Int. J. Syst. Evol. Microbiol.">
        <title>The Global Catalogue of Microorganisms (GCM) 10K type strain sequencing project: providing services to taxonomists for standard genome sequencing and annotation.</title>
        <authorList>
            <consortium name="The Broad Institute Genomics Platform"/>
            <consortium name="The Broad Institute Genome Sequencing Center for Infectious Disease"/>
            <person name="Wu L."/>
            <person name="Ma J."/>
        </authorList>
    </citation>
    <scope>NUCLEOTIDE SEQUENCE [LARGE SCALE GENOMIC DNA]</scope>
    <source>
        <strain evidence="3 4">IBRC-M 10256</strain>
    </source>
</reference>
<dbReference type="SUPFAM" id="SSF52096">
    <property type="entry name" value="ClpP/crotonase"/>
    <property type="match status" value="1"/>
</dbReference>
<dbReference type="InterPro" id="IPR018376">
    <property type="entry name" value="Enoyl-CoA_hyd/isom_CS"/>
</dbReference>
<keyword evidence="4" id="KW-1185">Reference proteome</keyword>
<dbReference type="EMBL" id="JBHSAQ010000016">
    <property type="protein sequence ID" value="MFC3960283.1"/>
    <property type="molecule type" value="Genomic_DNA"/>
</dbReference>
<dbReference type="PANTHER" id="PTHR43802:SF1">
    <property type="entry name" value="IP11341P-RELATED"/>
    <property type="match status" value="1"/>
</dbReference>
<evidence type="ECO:0000313" key="4">
    <source>
        <dbReference type="Proteomes" id="UP001595846"/>
    </source>
</evidence>
<evidence type="ECO:0000313" key="3">
    <source>
        <dbReference type="EMBL" id="MFC3960283.1"/>
    </source>
</evidence>
<dbReference type="PROSITE" id="PS00166">
    <property type="entry name" value="ENOYL_COA_HYDRATASE"/>
    <property type="match status" value="1"/>
</dbReference>
<dbReference type="InterPro" id="IPR001753">
    <property type="entry name" value="Enoyl-CoA_hydra/iso"/>
</dbReference>
<gene>
    <name evidence="3" type="ORF">ACFOUR_18175</name>
</gene>
<dbReference type="Gene3D" id="3.90.226.10">
    <property type="entry name" value="2-enoyl-CoA Hydratase, Chain A, domain 1"/>
    <property type="match status" value="1"/>
</dbReference>
<dbReference type="PANTHER" id="PTHR43802">
    <property type="entry name" value="ENOYL-COA HYDRATASE"/>
    <property type="match status" value="1"/>
</dbReference>